<proteinExistence type="predicted"/>
<evidence type="ECO:0000313" key="1">
    <source>
        <dbReference type="EMBL" id="CAG6696518.1"/>
    </source>
</evidence>
<protein>
    <submittedName>
        <fullName evidence="1">Uncharacterized protein</fullName>
    </submittedName>
</protein>
<name>A0A8D8TZ57_9HEMI</name>
<organism evidence="1">
    <name type="scientific">Cacopsylla melanoneura</name>
    <dbReference type="NCBI Taxonomy" id="428564"/>
    <lineage>
        <taxon>Eukaryota</taxon>
        <taxon>Metazoa</taxon>
        <taxon>Ecdysozoa</taxon>
        <taxon>Arthropoda</taxon>
        <taxon>Hexapoda</taxon>
        <taxon>Insecta</taxon>
        <taxon>Pterygota</taxon>
        <taxon>Neoptera</taxon>
        <taxon>Paraneoptera</taxon>
        <taxon>Hemiptera</taxon>
        <taxon>Sternorrhyncha</taxon>
        <taxon>Psylloidea</taxon>
        <taxon>Psyllidae</taxon>
        <taxon>Psyllinae</taxon>
        <taxon>Cacopsylla</taxon>
    </lineage>
</organism>
<dbReference type="EMBL" id="HBUF01329009">
    <property type="protein sequence ID" value="CAG6696520.1"/>
    <property type="molecule type" value="Transcribed_RNA"/>
</dbReference>
<accession>A0A8D8TZ57</accession>
<reference evidence="1" key="1">
    <citation type="submission" date="2021-05" db="EMBL/GenBank/DDBJ databases">
        <authorList>
            <person name="Alioto T."/>
            <person name="Alioto T."/>
            <person name="Gomez Garrido J."/>
        </authorList>
    </citation>
    <scope>NUCLEOTIDE SEQUENCE</scope>
</reference>
<dbReference type="EMBL" id="HBUF01329008">
    <property type="protein sequence ID" value="CAG6696518.1"/>
    <property type="molecule type" value="Transcribed_RNA"/>
</dbReference>
<sequence length="104" mass="11903">MVPEVQDILGMSNVHNPSLTQSQRGLFYGCPSISSIYSRDNHDIPFLAVYGCLNSPNYSREDYPLPSPWDIVCYTRSTNVQWKSFNLLYTNSFYPEEPPPLPPK</sequence>
<dbReference type="AlphaFoldDB" id="A0A8D8TZ57"/>